<reference evidence="1 2" key="1">
    <citation type="journal article" date="2012" name="PLoS Pathog.">
        <title>The genome of the obligate intracellular parasite Trachipleistophora hominis: new insights into microsporidian genome dynamics and reductive evolution.</title>
        <authorList>
            <person name="Heinz E."/>
            <person name="Williams T.A."/>
            <person name="Nakjang S."/>
            <person name="Noel C.J."/>
            <person name="Swan D.C."/>
            <person name="Goldberg A.V."/>
            <person name="Harris S.R."/>
            <person name="Weinmaier T."/>
            <person name="Markert S."/>
            <person name="Becher D."/>
            <person name="Bernhardt J."/>
            <person name="Dagan T."/>
            <person name="Hacker C."/>
            <person name="Lucocq J.M."/>
            <person name="Schweder T."/>
            <person name="Rattei T."/>
            <person name="Hall N."/>
            <person name="Hirt R.P."/>
            <person name="Embley T.M."/>
        </authorList>
    </citation>
    <scope>NUCLEOTIDE SEQUENCE [LARGE SCALE GENOMIC DNA]</scope>
</reference>
<dbReference type="HOGENOM" id="CLU_2405527_0_0_1"/>
<proteinExistence type="predicted"/>
<accession>L7JR94</accession>
<feature type="non-terminal residue" evidence="1">
    <location>
        <position position="1"/>
    </location>
</feature>
<dbReference type="AlphaFoldDB" id="L7JR94"/>
<name>L7JR94_TRAHO</name>
<dbReference type="EMBL" id="JH994107">
    <property type="protein sequence ID" value="ELQ73795.1"/>
    <property type="molecule type" value="Genomic_DNA"/>
</dbReference>
<dbReference type="Proteomes" id="UP000011185">
    <property type="component" value="Unassembled WGS sequence"/>
</dbReference>
<dbReference type="InParanoid" id="L7JR94"/>
<gene>
    <name evidence="1" type="ORF">THOM_3297</name>
</gene>
<organism evidence="1 2">
    <name type="scientific">Trachipleistophora hominis</name>
    <name type="common">Microsporidian parasite</name>
    <dbReference type="NCBI Taxonomy" id="72359"/>
    <lineage>
        <taxon>Eukaryota</taxon>
        <taxon>Fungi</taxon>
        <taxon>Fungi incertae sedis</taxon>
        <taxon>Microsporidia</taxon>
        <taxon>Pleistophoridae</taxon>
        <taxon>Trachipleistophora</taxon>
    </lineage>
</organism>
<sequence>VYSALISSCSIKINEKISEVFISESVGIIDMVGVAGLGKMKFDNECMLYFDKNASYNGEGLLHIENYTFKNDVMFSEDVKTVYLKRVKTISNA</sequence>
<protein>
    <submittedName>
        <fullName evidence="1">Putative LRR containing protein</fullName>
    </submittedName>
</protein>
<keyword evidence="2" id="KW-1185">Reference proteome</keyword>
<evidence type="ECO:0000313" key="1">
    <source>
        <dbReference type="EMBL" id="ELQ73795.1"/>
    </source>
</evidence>
<evidence type="ECO:0000313" key="2">
    <source>
        <dbReference type="Proteomes" id="UP000011185"/>
    </source>
</evidence>
<dbReference type="VEuPathDB" id="MicrosporidiaDB:THOM_3297"/>